<gene>
    <name evidence="2" type="ORF">AMECASPLE_026186</name>
</gene>
<keyword evidence="1" id="KW-0472">Membrane</keyword>
<evidence type="ECO:0000313" key="3">
    <source>
        <dbReference type="Proteomes" id="UP001469553"/>
    </source>
</evidence>
<organism evidence="2 3">
    <name type="scientific">Ameca splendens</name>
    <dbReference type="NCBI Taxonomy" id="208324"/>
    <lineage>
        <taxon>Eukaryota</taxon>
        <taxon>Metazoa</taxon>
        <taxon>Chordata</taxon>
        <taxon>Craniata</taxon>
        <taxon>Vertebrata</taxon>
        <taxon>Euteleostomi</taxon>
        <taxon>Actinopterygii</taxon>
        <taxon>Neopterygii</taxon>
        <taxon>Teleostei</taxon>
        <taxon>Neoteleostei</taxon>
        <taxon>Acanthomorphata</taxon>
        <taxon>Ovalentaria</taxon>
        <taxon>Atherinomorphae</taxon>
        <taxon>Cyprinodontiformes</taxon>
        <taxon>Goodeidae</taxon>
        <taxon>Ameca</taxon>
    </lineage>
</organism>
<dbReference type="EMBL" id="JAHRIP010068483">
    <property type="protein sequence ID" value="MEQ2308242.1"/>
    <property type="molecule type" value="Genomic_DNA"/>
</dbReference>
<dbReference type="Proteomes" id="UP001469553">
    <property type="component" value="Unassembled WGS sequence"/>
</dbReference>
<keyword evidence="1" id="KW-1133">Transmembrane helix</keyword>
<sequence>MQREVLLRPEALGSLFLFLYFFVLLLVFLLFEALNQYRRAEFLELGKNSRPYGLPKVDYIPPEMQRIMENLHIPPLWPKRGDTINKRGVSKAACALGSKQSHTDQLCPTCTWLT</sequence>
<keyword evidence="1" id="KW-0812">Transmembrane</keyword>
<evidence type="ECO:0000313" key="2">
    <source>
        <dbReference type="EMBL" id="MEQ2308242.1"/>
    </source>
</evidence>
<proteinExistence type="predicted"/>
<comment type="caution">
    <text evidence="2">The sequence shown here is derived from an EMBL/GenBank/DDBJ whole genome shotgun (WGS) entry which is preliminary data.</text>
</comment>
<accession>A0ABV0ZR45</accession>
<feature type="transmembrane region" description="Helical" evidence="1">
    <location>
        <begin position="12"/>
        <end position="31"/>
    </location>
</feature>
<evidence type="ECO:0000256" key="1">
    <source>
        <dbReference type="SAM" id="Phobius"/>
    </source>
</evidence>
<name>A0ABV0ZR45_9TELE</name>
<protein>
    <submittedName>
        <fullName evidence="2">Uncharacterized protein</fullName>
    </submittedName>
</protein>
<keyword evidence="3" id="KW-1185">Reference proteome</keyword>
<reference evidence="2 3" key="1">
    <citation type="submission" date="2021-06" db="EMBL/GenBank/DDBJ databases">
        <authorList>
            <person name="Palmer J.M."/>
        </authorList>
    </citation>
    <scope>NUCLEOTIDE SEQUENCE [LARGE SCALE GENOMIC DNA]</scope>
    <source>
        <strain evidence="2 3">AS_MEX2019</strain>
        <tissue evidence="2">Muscle</tissue>
    </source>
</reference>